<reference evidence="2" key="1">
    <citation type="submission" date="2023-07" db="EMBL/GenBank/DDBJ databases">
        <title>Sequencing the genomes of 1000 actinobacteria strains.</title>
        <authorList>
            <person name="Klenk H.-P."/>
        </authorList>
    </citation>
    <scope>NUCLEOTIDE SEQUENCE</scope>
    <source>
        <strain evidence="2">DSM 44707</strain>
    </source>
</reference>
<dbReference type="AlphaFoldDB" id="A0AAE3YN27"/>
<sequence>MADIDPASAAALMAEIAHDARHARRMAWARLVAAILVFGASLALSAYFVGTGISVGGMVSVGSGTLAVVTILLTGSFPRQRI</sequence>
<organism evidence="2 3">
    <name type="scientific">Catenuloplanes atrovinosus</name>
    <dbReference type="NCBI Taxonomy" id="137266"/>
    <lineage>
        <taxon>Bacteria</taxon>
        <taxon>Bacillati</taxon>
        <taxon>Actinomycetota</taxon>
        <taxon>Actinomycetes</taxon>
        <taxon>Micromonosporales</taxon>
        <taxon>Micromonosporaceae</taxon>
        <taxon>Catenuloplanes</taxon>
    </lineage>
</organism>
<evidence type="ECO:0000313" key="3">
    <source>
        <dbReference type="Proteomes" id="UP001183643"/>
    </source>
</evidence>
<feature type="transmembrane region" description="Helical" evidence="1">
    <location>
        <begin position="28"/>
        <end position="49"/>
    </location>
</feature>
<keyword evidence="1" id="KW-0472">Membrane</keyword>
<dbReference type="Proteomes" id="UP001183643">
    <property type="component" value="Unassembled WGS sequence"/>
</dbReference>
<name>A0AAE3YN27_9ACTN</name>
<accession>A0AAE3YN27</accession>
<dbReference type="RefSeq" id="WP_310366609.1">
    <property type="nucleotide sequence ID" value="NZ_JAVDYB010000001.1"/>
</dbReference>
<protein>
    <submittedName>
        <fullName evidence="2">Tetrahydromethanopterin S-methyltransferase subunit C</fullName>
    </submittedName>
</protein>
<evidence type="ECO:0000256" key="1">
    <source>
        <dbReference type="SAM" id="Phobius"/>
    </source>
</evidence>
<keyword evidence="1" id="KW-0812">Transmembrane</keyword>
<keyword evidence="3" id="KW-1185">Reference proteome</keyword>
<evidence type="ECO:0000313" key="2">
    <source>
        <dbReference type="EMBL" id="MDR7275537.1"/>
    </source>
</evidence>
<keyword evidence="1" id="KW-1133">Transmembrane helix</keyword>
<gene>
    <name evidence="2" type="ORF">J2S41_002315</name>
</gene>
<comment type="caution">
    <text evidence="2">The sequence shown here is derived from an EMBL/GenBank/DDBJ whole genome shotgun (WGS) entry which is preliminary data.</text>
</comment>
<dbReference type="EMBL" id="JAVDYB010000001">
    <property type="protein sequence ID" value="MDR7275537.1"/>
    <property type="molecule type" value="Genomic_DNA"/>
</dbReference>
<feature type="transmembrane region" description="Helical" evidence="1">
    <location>
        <begin position="55"/>
        <end position="77"/>
    </location>
</feature>
<proteinExistence type="predicted"/>